<keyword evidence="2" id="KW-1185">Reference proteome</keyword>
<dbReference type="EMBL" id="JACOPE010000001">
    <property type="protein sequence ID" value="MBC5683541.1"/>
    <property type="molecule type" value="Genomic_DNA"/>
</dbReference>
<name>A0ABR7G9R8_9FIRM</name>
<proteinExistence type="predicted"/>
<gene>
    <name evidence="1" type="ORF">H8S40_08155</name>
</gene>
<organism evidence="1 2">
    <name type="scientific">Ruminococcus hominis</name>
    <dbReference type="NCBI Taxonomy" id="2763065"/>
    <lineage>
        <taxon>Bacteria</taxon>
        <taxon>Bacillati</taxon>
        <taxon>Bacillota</taxon>
        <taxon>Clostridia</taxon>
        <taxon>Eubacteriales</taxon>
        <taxon>Oscillospiraceae</taxon>
        <taxon>Ruminococcus</taxon>
    </lineage>
</organism>
<reference evidence="1 2" key="1">
    <citation type="submission" date="2020-08" db="EMBL/GenBank/DDBJ databases">
        <title>Genome public.</title>
        <authorList>
            <person name="Liu C."/>
            <person name="Sun Q."/>
        </authorList>
    </citation>
    <scope>NUCLEOTIDE SEQUENCE [LARGE SCALE GENOMIC DNA]</scope>
    <source>
        <strain evidence="1 2">NSJ-13</strain>
    </source>
</reference>
<dbReference type="Proteomes" id="UP000631576">
    <property type="component" value="Unassembled WGS sequence"/>
</dbReference>
<evidence type="ECO:0000313" key="1">
    <source>
        <dbReference type="EMBL" id="MBC5683541.1"/>
    </source>
</evidence>
<accession>A0ABR7G9R8</accession>
<evidence type="ECO:0008006" key="3">
    <source>
        <dbReference type="Google" id="ProtNLM"/>
    </source>
</evidence>
<sequence>MHSRQRKVNRKYKDTIFRMLFKDRNNLLSLYNAMNKKNYTDASALQVVTLENAIYLGMKNDLAFIMDMNLYLYEHQSTYNPNMPLRDLFYISNEYQKMVVQQSLYSSTIQKIPAPKFIVFYNGTKEINDLTEFRLSSAYECPTEDPDLELRVTVLNVNDGHNKALMEQCQTLKEYAQYVARVRKYVSSNELSLEEAVEKAVTECINENILRDFLSSNRAEVINMSIFEYDKELEEKKLRRAEFQAGMEAGIEQGIAKGQQDLLMQKIKAKLAKGKSLELIADELEEDISVIEKLLNQETI</sequence>
<protein>
    <recommendedName>
        <fullName evidence="3">Transposase</fullName>
    </recommendedName>
</protein>
<comment type="caution">
    <text evidence="1">The sequence shown here is derived from an EMBL/GenBank/DDBJ whole genome shotgun (WGS) entry which is preliminary data.</text>
</comment>
<evidence type="ECO:0000313" key="2">
    <source>
        <dbReference type="Proteomes" id="UP000631576"/>
    </source>
</evidence>